<dbReference type="VEuPathDB" id="VectorBase:HLOH_044498"/>
<accession>A0A9J6FT28</accession>
<sequence length="277" mass="30594">MAMTPPEDSVCCVVGLQLPHIWSGTVWKAALVMSDFLLHRGRELLRGKGVVEFGSGAGLCGVVAAAFADYVICTDAWEEVLHLCGRNLKQNEAFYEALDVKPAPAKVRCLDWTKGLPETQTATGSFGWSASERDEFLKAEVFLAADVVYDDGLTDCLFELLLKGVTRAEQVVFIALEKRVNFTLDDLDVVSPSHAHFTRWLERLHERGWQVGTLDLSSIPQHFCGYSRDSYLAPGVRLLKSYIQHGEAEVVIKALLAVSRIIYYIFVGCSSDCSDAA</sequence>
<organism evidence="1 2">
    <name type="scientific">Haemaphysalis longicornis</name>
    <name type="common">Bush tick</name>
    <dbReference type="NCBI Taxonomy" id="44386"/>
    <lineage>
        <taxon>Eukaryota</taxon>
        <taxon>Metazoa</taxon>
        <taxon>Ecdysozoa</taxon>
        <taxon>Arthropoda</taxon>
        <taxon>Chelicerata</taxon>
        <taxon>Arachnida</taxon>
        <taxon>Acari</taxon>
        <taxon>Parasitiformes</taxon>
        <taxon>Ixodida</taxon>
        <taxon>Ixodoidea</taxon>
        <taxon>Ixodidae</taxon>
        <taxon>Haemaphysalinae</taxon>
        <taxon>Haemaphysalis</taxon>
    </lineage>
</organism>
<name>A0A9J6FT28_HAELO</name>
<evidence type="ECO:0000313" key="2">
    <source>
        <dbReference type="Proteomes" id="UP000821853"/>
    </source>
</evidence>
<dbReference type="Pfam" id="PF10294">
    <property type="entry name" value="Methyltransf_16"/>
    <property type="match status" value="1"/>
</dbReference>
<dbReference type="InterPro" id="IPR019410">
    <property type="entry name" value="Methyltransf_16"/>
</dbReference>
<proteinExistence type="predicted"/>
<dbReference type="GO" id="GO:0005634">
    <property type="term" value="C:nucleus"/>
    <property type="evidence" value="ECO:0007669"/>
    <property type="project" value="TreeGrafter"/>
</dbReference>
<evidence type="ECO:0008006" key="3">
    <source>
        <dbReference type="Google" id="ProtNLM"/>
    </source>
</evidence>
<protein>
    <recommendedName>
        <fullName evidence="3">Methyltransferase-like protein 22</fullName>
    </recommendedName>
</protein>
<dbReference type="AlphaFoldDB" id="A0A9J6FT28"/>
<dbReference type="PANTHER" id="PTHR23108">
    <property type="entry name" value="METHYLTRANSFERASE-RELATED"/>
    <property type="match status" value="1"/>
</dbReference>
<comment type="caution">
    <text evidence="1">The sequence shown here is derived from an EMBL/GenBank/DDBJ whole genome shotgun (WGS) entry which is preliminary data.</text>
</comment>
<dbReference type="GO" id="GO:0008276">
    <property type="term" value="F:protein methyltransferase activity"/>
    <property type="evidence" value="ECO:0007669"/>
    <property type="project" value="InterPro"/>
</dbReference>
<dbReference type="OrthoDB" id="46564at2759"/>
<dbReference type="InterPro" id="IPR038899">
    <property type="entry name" value="METTL22"/>
</dbReference>
<dbReference type="PANTHER" id="PTHR23108:SF0">
    <property type="entry name" value="METHYLTRANSFERASE-LIKE PROTEIN 22"/>
    <property type="match status" value="1"/>
</dbReference>
<dbReference type="InterPro" id="IPR029063">
    <property type="entry name" value="SAM-dependent_MTases_sf"/>
</dbReference>
<dbReference type="SUPFAM" id="SSF53335">
    <property type="entry name" value="S-adenosyl-L-methionine-dependent methyltransferases"/>
    <property type="match status" value="1"/>
</dbReference>
<gene>
    <name evidence="1" type="ORF">HPB48_003215</name>
</gene>
<dbReference type="Proteomes" id="UP000821853">
    <property type="component" value="Unassembled WGS sequence"/>
</dbReference>
<dbReference type="Gene3D" id="3.40.50.150">
    <property type="entry name" value="Vaccinia Virus protein VP39"/>
    <property type="match status" value="1"/>
</dbReference>
<reference evidence="1 2" key="1">
    <citation type="journal article" date="2020" name="Cell">
        <title>Large-Scale Comparative Analyses of Tick Genomes Elucidate Their Genetic Diversity and Vector Capacities.</title>
        <authorList>
            <consortium name="Tick Genome and Microbiome Consortium (TIGMIC)"/>
            <person name="Jia N."/>
            <person name="Wang J."/>
            <person name="Shi W."/>
            <person name="Du L."/>
            <person name="Sun Y."/>
            <person name="Zhan W."/>
            <person name="Jiang J.F."/>
            <person name="Wang Q."/>
            <person name="Zhang B."/>
            <person name="Ji P."/>
            <person name="Bell-Sakyi L."/>
            <person name="Cui X.M."/>
            <person name="Yuan T.T."/>
            <person name="Jiang B.G."/>
            <person name="Yang W.F."/>
            <person name="Lam T.T."/>
            <person name="Chang Q.C."/>
            <person name="Ding S.J."/>
            <person name="Wang X.J."/>
            <person name="Zhu J.G."/>
            <person name="Ruan X.D."/>
            <person name="Zhao L."/>
            <person name="Wei J.T."/>
            <person name="Ye R.Z."/>
            <person name="Que T.C."/>
            <person name="Du C.H."/>
            <person name="Zhou Y.H."/>
            <person name="Cheng J.X."/>
            <person name="Dai P.F."/>
            <person name="Guo W.B."/>
            <person name="Han X.H."/>
            <person name="Huang E.J."/>
            <person name="Li L.F."/>
            <person name="Wei W."/>
            <person name="Gao Y.C."/>
            <person name="Liu J.Z."/>
            <person name="Shao H.Z."/>
            <person name="Wang X."/>
            <person name="Wang C.C."/>
            <person name="Yang T.C."/>
            <person name="Huo Q.B."/>
            <person name="Li W."/>
            <person name="Chen H.Y."/>
            <person name="Chen S.E."/>
            <person name="Zhou L.G."/>
            <person name="Ni X.B."/>
            <person name="Tian J.H."/>
            <person name="Sheng Y."/>
            <person name="Liu T."/>
            <person name="Pan Y.S."/>
            <person name="Xia L.Y."/>
            <person name="Li J."/>
            <person name="Zhao F."/>
            <person name="Cao W.C."/>
        </authorList>
    </citation>
    <scope>NUCLEOTIDE SEQUENCE [LARGE SCALE GENOMIC DNA]</scope>
    <source>
        <strain evidence="1">HaeL-2018</strain>
    </source>
</reference>
<dbReference type="EMBL" id="JABSTR010000003">
    <property type="protein sequence ID" value="KAH9365425.1"/>
    <property type="molecule type" value="Genomic_DNA"/>
</dbReference>
<evidence type="ECO:0000313" key="1">
    <source>
        <dbReference type="EMBL" id="KAH9365425.1"/>
    </source>
</evidence>
<keyword evidence="2" id="KW-1185">Reference proteome</keyword>